<reference evidence="9" key="1">
    <citation type="submission" date="2024-06" db="EMBL/GenBank/DDBJ databases">
        <title>Multi-omics analyses provide insights into the biosynthesis of the anticancer antibiotic pleurotin in Hohenbuehelia grisea.</title>
        <authorList>
            <person name="Weaver J.A."/>
            <person name="Alberti F."/>
        </authorList>
    </citation>
    <scope>NUCLEOTIDE SEQUENCE [LARGE SCALE GENOMIC DNA]</scope>
    <source>
        <strain evidence="9">T-177</strain>
    </source>
</reference>
<dbReference type="Gene3D" id="1.10.10.60">
    <property type="entry name" value="Homeodomain-like"/>
    <property type="match status" value="3"/>
</dbReference>
<proteinExistence type="predicted"/>
<dbReference type="EMBL" id="JASNQZ010000011">
    <property type="protein sequence ID" value="KAL0950729.1"/>
    <property type="molecule type" value="Genomic_DNA"/>
</dbReference>
<evidence type="ECO:0000259" key="6">
    <source>
        <dbReference type="PROSITE" id="PS50090"/>
    </source>
</evidence>
<dbReference type="Proteomes" id="UP001556367">
    <property type="component" value="Unassembled WGS sequence"/>
</dbReference>
<feature type="domain" description="Myb-like" evidence="6">
    <location>
        <begin position="55"/>
        <end position="105"/>
    </location>
</feature>
<evidence type="ECO:0000259" key="7">
    <source>
        <dbReference type="PROSITE" id="PS51294"/>
    </source>
</evidence>
<dbReference type="PROSITE" id="PS50090">
    <property type="entry name" value="MYB_LIKE"/>
    <property type="match status" value="3"/>
</dbReference>
<dbReference type="Pfam" id="PF00249">
    <property type="entry name" value="Myb_DNA-binding"/>
    <property type="match status" value="1"/>
</dbReference>
<organism evidence="8 9">
    <name type="scientific">Hohenbuehelia grisea</name>
    <dbReference type="NCBI Taxonomy" id="104357"/>
    <lineage>
        <taxon>Eukaryota</taxon>
        <taxon>Fungi</taxon>
        <taxon>Dikarya</taxon>
        <taxon>Basidiomycota</taxon>
        <taxon>Agaricomycotina</taxon>
        <taxon>Agaricomycetes</taxon>
        <taxon>Agaricomycetidae</taxon>
        <taxon>Agaricales</taxon>
        <taxon>Pleurotineae</taxon>
        <taxon>Pleurotaceae</taxon>
        <taxon>Hohenbuehelia</taxon>
    </lineage>
</organism>
<name>A0ABR3J514_9AGAR</name>
<sequence>MTERNVGRPWTPEEDALLKNSVRLCGDIDNWKKVAELVPGRTNKACRKRWLHSLSPDIKKTAWSPSEDQKLLELFRTHGSRWSAIARQIPGRTDDACSKRYRDALDPNLRRDEWTPDEDAKLWEAFHRIGGKWAQVGSVLGRSSLGCRNRWRLLERKKASLHTRLPPTLGESCEPVNPDRPPPFPEPPAYGGFQEQSVEPSQWPAAPYFPDEAYPFPKSDIISHKPLPPDMDVPHLTDIHIHAPPVISSFSSLENALSDPPRMSRPLPPITTIYEDTPQASSNPISSISPSSQAMDMMVVDPIFDESFQSPEIQLNDDFSQVIDTQPSTFYTEDDTATMLGFEPDADGAEPPPNSPWSSPFPGDVNLVQQALSPFTNTPNGSVGADLPSSATSTPRDVFSPASLASPASLSLTSSPALASSLELPATDKVPPNINGPTGSLLFSVPAQPPEVHTHRHGDKKKRKTFMQVRHIMTDTRPQRLSSQLRLSKEYDHFPCPDPWLAILIY</sequence>
<evidence type="ECO:0000256" key="4">
    <source>
        <dbReference type="ARBA" id="ARBA00023242"/>
    </source>
</evidence>
<evidence type="ECO:0000256" key="1">
    <source>
        <dbReference type="ARBA" id="ARBA00023015"/>
    </source>
</evidence>
<dbReference type="InterPro" id="IPR009057">
    <property type="entry name" value="Homeodomain-like_sf"/>
</dbReference>
<accession>A0ABR3J514</accession>
<dbReference type="PANTHER" id="PTHR46621:SF1">
    <property type="entry name" value="SNRNA-ACTIVATING PROTEIN COMPLEX SUBUNIT 4"/>
    <property type="match status" value="1"/>
</dbReference>
<evidence type="ECO:0000313" key="8">
    <source>
        <dbReference type="EMBL" id="KAL0950729.1"/>
    </source>
</evidence>
<dbReference type="InterPro" id="IPR017930">
    <property type="entry name" value="Myb_dom"/>
</dbReference>
<protein>
    <submittedName>
        <fullName evidence="8">Uncharacterized protein</fullName>
    </submittedName>
</protein>
<keyword evidence="4" id="KW-0539">Nucleus</keyword>
<comment type="caution">
    <text evidence="8">The sequence shown here is derived from an EMBL/GenBank/DDBJ whole genome shotgun (WGS) entry which is preliminary data.</text>
</comment>
<dbReference type="SMART" id="SM00717">
    <property type="entry name" value="SANT"/>
    <property type="match status" value="3"/>
</dbReference>
<dbReference type="InterPro" id="IPR001005">
    <property type="entry name" value="SANT/Myb"/>
</dbReference>
<dbReference type="PANTHER" id="PTHR46621">
    <property type="entry name" value="SNRNA-ACTIVATING PROTEIN COMPLEX SUBUNIT 4"/>
    <property type="match status" value="1"/>
</dbReference>
<dbReference type="SUPFAM" id="SSF46689">
    <property type="entry name" value="Homeodomain-like"/>
    <property type="match status" value="2"/>
</dbReference>
<feature type="domain" description="Myb-like" evidence="6">
    <location>
        <begin position="9"/>
        <end position="54"/>
    </location>
</feature>
<dbReference type="Pfam" id="PF13921">
    <property type="entry name" value="Myb_DNA-bind_6"/>
    <property type="match status" value="1"/>
</dbReference>
<feature type="domain" description="Myb-like" evidence="6">
    <location>
        <begin position="106"/>
        <end position="155"/>
    </location>
</feature>
<keyword evidence="9" id="KW-1185">Reference proteome</keyword>
<keyword evidence="3" id="KW-0804">Transcription</keyword>
<evidence type="ECO:0000256" key="3">
    <source>
        <dbReference type="ARBA" id="ARBA00023163"/>
    </source>
</evidence>
<keyword evidence="1" id="KW-0805">Transcription regulation</keyword>
<feature type="region of interest" description="Disordered" evidence="5">
    <location>
        <begin position="339"/>
        <end position="398"/>
    </location>
</feature>
<feature type="domain" description="HTH myb-type" evidence="7">
    <location>
        <begin position="1"/>
        <end position="50"/>
    </location>
</feature>
<evidence type="ECO:0000256" key="2">
    <source>
        <dbReference type="ARBA" id="ARBA00023125"/>
    </source>
</evidence>
<evidence type="ECO:0000313" key="9">
    <source>
        <dbReference type="Proteomes" id="UP001556367"/>
    </source>
</evidence>
<feature type="domain" description="HTH myb-type" evidence="7">
    <location>
        <begin position="110"/>
        <end position="159"/>
    </location>
</feature>
<dbReference type="PROSITE" id="PS51294">
    <property type="entry name" value="HTH_MYB"/>
    <property type="match status" value="3"/>
</dbReference>
<evidence type="ECO:0000256" key="5">
    <source>
        <dbReference type="SAM" id="MobiDB-lite"/>
    </source>
</evidence>
<dbReference type="InterPro" id="IPR051575">
    <property type="entry name" value="Myb-like_DNA-bd"/>
</dbReference>
<keyword evidence="2" id="KW-0238">DNA-binding</keyword>
<feature type="domain" description="HTH myb-type" evidence="7">
    <location>
        <begin position="55"/>
        <end position="109"/>
    </location>
</feature>
<gene>
    <name evidence="8" type="ORF">HGRIS_007505</name>
</gene>
<feature type="compositionally biased region" description="Polar residues" evidence="5">
    <location>
        <begin position="367"/>
        <end position="381"/>
    </location>
</feature>
<dbReference type="CDD" id="cd00167">
    <property type="entry name" value="SANT"/>
    <property type="match status" value="3"/>
</dbReference>